<dbReference type="GO" id="GO:0031593">
    <property type="term" value="F:polyubiquitin modification-dependent protein binding"/>
    <property type="evidence" value="ECO:0007669"/>
    <property type="project" value="TreeGrafter"/>
</dbReference>
<accession>A0AAD7RD76</accession>
<name>A0AAD7RD76_9TELE</name>
<comment type="caution">
    <text evidence="3">The sequence shown here is derived from an EMBL/GenBank/DDBJ whole genome shotgun (WGS) entry which is preliminary data.</text>
</comment>
<gene>
    <name evidence="3" type="ORF">AAFF_G00249840</name>
</gene>
<dbReference type="GO" id="GO:0071818">
    <property type="term" value="C:BAT3 complex"/>
    <property type="evidence" value="ECO:0007669"/>
    <property type="project" value="TreeGrafter"/>
</dbReference>
<dbReference type="Proteomes" id="UP001221898">
    <property type="component" value="Unassembled WGS sequence"/>
</dbReference>
<dbReference type="GO" id="GO:0036503">
    <property type="term" value="P:ERAD pathway"/>
    <property type="evidence" value="ECO:0007669"/>
    <property type="project" value="TreeGrafter"/>
</dbReference>
<feature type="region of interest" description="Disordered" evidence="1">
    <location>
        <begin position="183"/>
        <end position="268"/>
    </location>
</feature>
<feature type="compositionally biased region" description="Basic and acidic residues" evidence="1">
    <location>
        <begin position="362"/>
        <end position="373"/>
    </location>
</feature>
<dbReference type="PANTHER" id="PTHR15204">
    <property type="entry name" value="LARGE PROLINE-RICH PROTEIN BAG6"/>
    <property type="match status" value="1"/>
</dbReference>
<dbReference type="AlphaFoldDB" id="A0AAD7RD76"/>
<protein>
    <recommendedName>
        <fullName evidence="2">Bag6 BAG-similar domain-containing protein</fullName>
    </recommendedName>
</protein>
<feature type="domain" description="Bag6 BAG-similar" evidence="2">
    <location>
        <begin position="319"/>
        <end position="371"/>
    </location>
</feature>
<dbReference type="Pfam" id="PF20960">
    <property type="entry name" value="Bag6_BAGS"/>
    <property type="match status" value="1"/>
</dbReference>
<sequence length="392" mass="43115">MLDMVLLLHGQHQPLSRIQPQLTQFFTEQYLHGREPTDANITAGADELINGLEEYITESFSTVTVLEGVDITQTNMTFLRQQFARIATHILRCTDHTFGPHLLLMCNQALFECLALNLYCLRGEQSALTAVINHRIRRMSAEVNPSLVNWLTSMMSMRLQVILEHIPVTEDQVLHYVVHRQGEATEMEESDTQHTRESEVHNVETDGALSPAPATTAEEAMVSSREAGATGPSPGDAGALGGASPRETRGGLVMGASGGREESGGEAEPWAAAVPAEWVPIIRNDLLSQRKIKAQPPLSDAYLHGMPAKRRKTVQGDGPHLSLSEAVSRAAKSAGVRPLTEPESLQGALERPELQEAYAEQVKSDIKKRVRDDPDFDTEQFPNIQRAFSLDS</sequence>
<dbReference type="GO" id="GO:0051787">
    <property type="term" value="F:misfolded protein binding"/>
    <property type="evidence" value="ECO:0007669"/>
    <property type="project" value="TreeGrafter"/>
</dbReference>
<dbReference type="InterPro" id="IPR048926">
    <property type="entry name" value="Bag6_BAGS"/>
</dbReference>
<dbReference type="EMBL" id="JAINUG010000336">
    <property type="protein sequence ID" value="KAJ8377921.1"/>
    <property type="molecule type" value="Genomic_DNA"/>
</dbReference>
<evidence type="ECO:0000256" key="1">
    <source>
        <dbReference type="SAM" id="MobiDB-lite"/>
    </source>
</evidence>
<feature type="region of interest" description="Disordered" evidence="1">
    <location>
        <begin position="332"/>
        <end position="392"/>
    </location>
</feature>
<dbReference type="PANTHER" id="PTHR15204:SF0">
    <property type="entry name" value="LARGE PROLINE-RICH PROTEIN BAG6"/>
    <property type="match status" value="1"/>
</dbReference>
<evidence type="ECO:0000313" key="4">
    <source>
        <dbReference type="Proteomes" id="UP001221898"/>
    </source>
</evidence>
<evidence type="ECO:0000313" key="3">
    <source>
        <dbReference type="EMBL" id="KAJ8377921.1"/>
    </source>
</evidence>
<evidence type="ECO:0000259" key="2">
    <source>
        <dbReference type="Pfam" id="PF20960"/>
    </source>
</evidence>
<proteinExistence type="predicted"/>
<feature type="compositionally biased region" description="Basic and acidic residues" evidence="1">
    <location>
        <begin position="191"/>
        <end position="204"/>
    </location>
</feature>
<keyword evidence="4" id="KW-1185">Reference proteome</keyword>
<reference evidence="3" key="1">
    <citation type="journal article" date="2023" name="Science">
        <title>Genome structures resolve the early diversification of teleost fishes.</title>
        <authorList>
            <person name="Parey E."/>
            <person name="Louis A."/>
            <person name="Montfort J."/>
            <person name="Bouchez O."/>
            <person name="Roques C."/>
            <person name="Iampietro C."/>
            <person name="Lluch J."/>
            <person name="Castinel A."/>
            <person name="Donnadieu C."/>
            <person name="Desvignes T."/>
            <person name="Floi Bucao C."/>
            <person name="Jouanno E."/>
            <person name="Wen M."/>
            <person name="Mejri S."/>
            <person name="Dirks R."/>
            <person name="Jansen H."/>
            <person name="Henkel C."/>
            <person name="Chen W.J."/>
            <person name="Zahm M."/>
            <person name="Cabau C."/>
            <person name="Klopp C."/>
            <person name="Thompson A.W."/>
            <person name="Robinson-Rechavi M."/>
            <person name="Braasch I."/>
            <person name="Lecointre G."/>
            <person name="Bobe J."/>
            <person name="Postlethwait J.H."/>
            <person name="Berthelot C."/>
            <person name="Roest Crollius H."/>
            <person name="Guiguen Y."/>
        </authorList>
    </citation>
    <scope>NUCLEOTIDE SEQUENCE</scope>
    <source>
        <strain evidence="3">NC1722</strain>
    </source>
</reference>
<organism evidence="3 4">
    <name type="scientific">Aldrovandia affinis</name>
    <dbReference type="NCBI Taxonomy" id="143900"/>
    <lineage>
        <taxon>Eukaryota</taxon>
        <taxon>Metazoa</taxon>
        <taxon>Chordata</taxon>
        <taxon>Craniata</taxon>
        <taxon>Vertebrata</taxon>
        <taxon>Euteleostomi</taxon>
        <taxon>Actinopterygii</taxon>
        <taxon>Neopterygii</taxon>
        <taxon>Teleostei</taxon>
        <taxon>Notacanthiformes</taxon>
        <taxon>Halosauridae</taxon>
        <taxon>Aldrovandia</taxon>
    </lineage>
</organism>